<comment type="caution">
    <text evidence="4">The sequence shown here is derived from an EMBL/GenBank/DDBJ whole genome shotgun (WGS) entry which is preliminary data.</text>
</comment>
<evidence type="ECO:0000259" key="3">
    <source>
        <dbReference type="PROSITE" id="PS51000"/>
    </source>
</evidence>
<dbReference type="EMBL" id="AEWZ01000001">
    <property type="protein sequence ID" value="EGC25880.1"/>
    <property type="molecule type" value="Genomic_DNA"/>
</dbReference>
<evidence type="ECO:0000256" key="2">
    <source>
        <dbReference type="ARBA" id="ARBA00023163"/>
    </source>
</evidence>
<evidence type="ECO:0000313" key="4">
    <source>
        <dbReference type="EMBL" id="EGC25880.1"/>
    </source>
</evidence>
<evidence type="ECO:0000313" key="5">
    <source>
        <dbReference type="Proteomes" id="UP000003857"/>
    </source>
</evidence>
<dbReference type="PANTHER" id="PTHR34580">
    <property type="match status" value="1"/>
</dbReference>
<evidence type="ECO:0000256" key="1">
    <source>
        <dbReference type="ARBA" id="ARBA00023015"/>
    </source>
</evidence>
<dbReference type="InterPro" id="IPR013196">
    <property type="entry name" value="HTH_11"/>
</dbReference>
<dbReference type="RefSeq" id="WP_002900060.1">
    <property type="nucleotide sequence ID" value="NZ_GL872311.1"/>
</dbReference>
<dbReference type="PIRSF" id="PIRSF016838">
    <property type="entry name" value="PafC"/>
    <property type="match status" value="1"/>
</dbReference>
<dbReference type="InterPro" id="IPR028349">
    <property type="entry name" value="PafC-like"/>
</dbReference>
<dbReference type="InterPro" id="IPR036388">
    <property type="entry name" value="WH-like_DNA-bd_sf"/>
</dbReference>
<dbReference type="Pfam" id="PF13280">
    <property type="entry name" value="WYL"/>
    <property type="match status" value="1"/>
</dbReference>
<dbReference type="InterPro" id="IPR026881">
    <property type="entry name" value="WYL_dom"/>
</dbReference>
<dbReference type="Pfam" id="PF08279">
    <property type="entry name" value="HTH_11"/>
    <property type="match status" value="1"/>
</dbReference>
<feature type="domain" description="HTH deoR-type" evidence="3">
    <location>
        <begin position="3"/>
        <end position="62"/>
    </location>
</feature>
<dbReference type="Proteomes" id="UP000003857">
    <property type="component" value="Unassembled WGS sequence"/>
</dbReference>
<sequence>MVKSTRLIDIWLYINNHKKFTTTELAKKFNVSTRTIQRDIDELSLLGVPFYSEVGRNGGYTLLHQEVLPPISFSKDEIISIILTYKSMTQYKDFPYQFEIESVIAKLLSNSSDSLLKKLNQAEKCFFLKVPVRNEKNPLLKEIFNACINNECIEIIYDSLKNSDKKILSPIGVYSDNGYWYFCAIDNQVMEMRTYRVDRIKSLVSNDNIHSVKEQITIEEALANQTQSDEANKLLVKMKINKKAIRILNTPILDFSKIKWDQDNNFWGVYEDLFSLNEIDYLSSLLTVYGDNVKIIEPTNLIEKMKEHLAKVVNLYD</sequence>
<organism evidence="4 5">
    <name type="scientific">Streptococcus sanguinis SK405</name>
    <dbReference type="NCBI Taxonomy" id="888817"/>
    <lineage>
        <taxon>Bacteria</taxon>
        <taxon>Bacillati</taxon>
        <taxon>Bacillota</taxon>
        <taxon>Bacilli</taxon>
        <taxon>Lactobacillales</taxon>
        <taxon>Streptococcaceae</taxon>
        <taxon>Streptococcus</taxon>
    </lineage>
</organism>
<protein>
    <submittedName>
        <fullName evidence="4">HTH domain protein</fullName>
    </submittedName>
</protein>
<dbReference type="InterPro" id="IPR001034">
    <property type="entry name" value="DeoR_HTH"/>
</dbReference>
<dbReference type="AlphaFoldDB" id="A0ABC9PG47"/>
<dbReference type="PROSITE" id="PS51000">
    <property type="entry name" value="HTH_DEOR_2"/>
    <property type="match status" value="1"/>
</dbReference>
<dbReference type="InterPro" id="IPR051534">
    <property type="entry name" value="CBASS_pafABC_assoc_protein"/>
</dbReference>
<proteinExistence type="predicted"/>
<dbReference type="PROSITE" id="PS52050">
    <property type="entry name" value="WYL"/>
    <property type="match status" value="1"/>
</dbReference>
<dbReference type="PANTHER" id="PTHR34580:SF9">
    <property type="entry name" value="SLL5097 PROTEIN"/>
    <property type="match status" value="1"/>
</dbReference>
<name>A0ABC9PG47_STRSA</name>
<dbReference type="InterPro" id="IPR036390">
    <property type="entry name" value="WH_DNA-bd_sf"/>
</dbReference>
<gene>
    <name evidence="4" type="ORF">HMPREF9390_0347</name>
</gene>
<reference evidence="4 5" key="1">
    <citation type="submission" date="2011-01" db="EMBL/GenBank/DDBJ databases">
        <authorList>
            <person name="Muzny D."/>
            <person name="Qin X."/>
            <person name="Buhay C."/>
            <person name="Dugan-Rocha S."/>
            <person name="Ding Y."/>
            <person name="Chen G."/>
            <person name="Hawes A."/>
            <person name="Holder M."/>
            <person name="Jhangiani S."/>
            <person name="Johnson A."/>
            <person name="Khan Z."/>
            <person name="Li Z."/>
            <person name="Liu W."/>
            <person name="Liu X."/>
            <person name="Perez L."/>
            <person name="Shen H."/>
            <person name="Wang Q."/>
            <person name="Watt J."/>
            <person name="Xi L."/>
            <person name="Xin Y."/>
            <person name="Zhou J."/>
            <person name="Deng J."/>
            <person name="Jiang H."/>
            <person name="Liu Y."/>
            <person name="Qu J."/>
            <person name="Song X.-Z."/>
            <person name="Zhang L."/>
            <person name="Villasana D."/>
            <person name="Johnson A."/>
            <person name="Liu J."/>
            <person name="Liyanage D."/>
            <person name="Lorensuhewa L."/>
            <person name="Robinson T."/>
            <person name="Song A."/>
            <person name="Song B.-B."/>
            <person name="Dinh H."/>
            <person name="Thornton R."/>
            <person name="Coyle M."/>
            <person name="Francisco L."/>
            <person name="Jackson L."/>
            <person name="Javaid M."/>
            <person name="Korchina V."/>
            <person name="Kovar C."/>
            <person name="Mata R."/>
            <person name="Mathew T."/>
            <person name="Ngo R."/>
            <person name="Nguyen L."/>
            <person name="Nguyen N."/>
            <person name="Okwuonu G."/>
            <person name="Ongeri F."/>
            <person name="Pham C."/>
            <person name="Simmons D."/>
            <person name="Wilczek-Boney K."/>
            <person name="Hale W."/>
            <person name="Jakkamsetti A."/>
            <person name="Pham P."/>
            <person name="Ruth R."/>
            <person name="San Lucas F."/>
            <person name="Warren J."/>
            <person name="Zhang J."/>
            <person name="Zhao Z."/>
            <person name="Zhou C."/>
            <person name="Zhu D."/>
            <person name="Lee S."/>
            <person name="Bess C."/>
            <person name="Blankenburg K."/>
            <person name="Forbes L."/>
            <person name="Fu Q."/>
            <person name="Gubbala S."/>
            <person name="Hirani K."/>
            <person name="Jayaseelan J.C."/>
            <person name="Lara F."/>
            <person name="Munidasa M."/>
            <person name="Palculict T."/>
            <person name="Patil S."/>
            <person name="Pu L.-L."/>
            <person name="Saada N."/>
            <person name="Tang L."/>
            <person name="Weissenberger G."/>
            <person name="Zhu Y."/>
            <person name="Hemphill L."/>
            <person name="Shang Y."/>
            <person name="Youmans B."/>
            <person name="Ayvaz T."/>
            <person name="Ross M."/>
            <person name="Santibanez J."/>
            <person name="Aqrawi P."/>
            <person name="Gross S."/>
            <person name="Joshi V."/>
            <person name="Fowler G."/>
            <person name="Nazareth L."/>
            <person name="Reid J."/>
            <person name="Worley K."/>
            <person name="Petrosino J."/>
            <person name="Highlander S."/>
            <person name="Gibbs R."/>
        </authorList>
    </citation>
    <scope>NUCLEOTIDE SEQUENCE [LARGE SCALE GENOMIC DNA]</scope>
    <source>
        <strain evidence="4 5">SK405</strain>
    </source>
</reference>
<keyword evidence="1" id="KW-0805">Transcription regulation</keyword>
<accession>A0ABC9PG47</accession>
<dbReference type="Gene3D" id="1.10.10.10">
    <property type="entry name" value="Winged helix-like DNA-binding domain superfamily/Winged helix DNA-binding domain"/>
    <property type="match status" value="1"/>
</dbReference>
<keyword evidence="2" id="KW-0804">Transcription</keyword>
<dbReference type="SUPFAM" id="SSF46785">
    <property type="entry name" value="Winged helix' DNA-binding domain"/>
    <property type="match status" value="1"/>
</dbReference>